<evidence type="ECO:0000256" key="4">
    <source>
        <dbReference type="SAM" id="MobiDB-lite"/>
    </source>
</evidence>
<comment type="caution">
    <text evidence="6">The sequence shown here is derived from an EMBL/GenBank/DDBJ whole genome shotgun (WGS) entry which is preliminary data.</text>
</comment>
<dbReference type="InterPro" id="IPR050808">
    <property type="entry name" value="Phage_Integrase"/>
</dbReference>
<evidence type="ECO:0000256" key="2">
    <source>
        <dbReference type="ARBA" id="ARBA00022908"/>
    </source>
</evidence>
<dbReference type="InterPro" id="IPR002104">
    <property type="entry name" value="Integrase_catalytic"/>
</dbReference>
<evidence type="ECO:0000256" key="3">
    <source>
        <dbReference type="ARBA" id="ARBA00023172"/>
    </source>
</evidence>
<evidence type="ECO:0000313" key="6">
    <source>
        <dbReference type="EMBL" id="MBK7414655.1"/>
    </source>
</evidence>
<evidence type="ECO:0000259" key="5">
    <source>
        <dbReference type="PROSITE" id="PS51898"/>
    </source>
</evidence>
<dbReference type="PANTHER" id="PTHR30629:SF2">
    <property type="entry name" value="PROPHAGE INTEGRASE INTS-RELATED"/>
    <property type="match status" value="1"/>
</dbReference>
<feature type="region of interest" description="Disordered" evidence="4">
    <location>
        <begin position="1"/>
        <end position="20"/>
    </location>
</feature>
<keyword evidence="2" id="KW-0229">DNA integration</keyword>
<keyword evidence="3" id="KW-0233">DNA recombination</keyword>
<protein>
    <submittedName>
        <fullName evidence="6">Site-specific integrase</fullName>
    </submittedName>
</protein>
<dbReference type="Proteomes" id="UP000739411">
    <property type="component" value="Unassembled WGS sequence"/>
</dbReference>
<dbReference type="PANTHER" id="PTHR30629">
    <property type="entry name" value="PROPHAGE INTEGRASE"/>
    <property type="match status" value="1"/>
</dbReference>
<gene>
    <name evidence="6" type="ORF">IPJ38_05610</name>
</gene>
<organism evidence="6 7">
    <name type="scientific">Candidatus Dechloromonas phosphorivorans</name>
    <dbReference type="NCBI Taxonomy" id="2899244"/>
    <lineage>
        <taxon>Bacteria</taxon>
        <taxon>Pseudomonadati</taxon>
        <taxon>Pseudomonadota</taxon>
        <taxon>Betaproteobacteria</taxon>
        <taxon>Rhodocyclales</taxon>
        <taxon>Azonexaceae</taxon>
        <taxon>Dechloromonas</taxon>
    </lineage>
</organism>
<dbReference type="CDD" id="cd00796">
    <property type="entry name" value="INT_Rci_Hp1_C"/>
    <property type="match status" value="1"/>
</dbReference>
<dbReference type="Gene3D" id="1.10.443.10">
    <property type="entry name" value="Intergrase catalytic core"/>
    <property type="match status" value="1"/>
</dbReference>
<name>A0A935JWZ4_9RHOO</name>
<dbReference type="AlphaFoldDB" id="A0A935JWZ4"/>
<reference evidence="6 7" key="1">
    <citation type="submission" date="2020-10" db="EMBL/GenBank/DDBJ databases">
        <title>Connecting structure to function with the recovery of over 1000 high-quality activated sludge metagenome-assembled genomes encoding full-length rRNA genes using long-read sequencing.</title>
        <authorList>
            <person name="Singleton C.M."/>
            <person name="Petriglieri F."/>
            <person name="Kristensen J.M."/>
            <person name="Kirkegaard R.H."/>
            <person name="Michaelsen T.Y."/>
            <person name="Andersen M.H."/>
            <person name="Karst S.M."/>
            <person name="Dueholm M.S."/>
            <person name="Nielsen P.H."/>
            <person name="Albertsen M."/>
        </authorList>
    </citation>
    <scope>NUCLEOTIDE SEQUENCE [LARGE SCALE GENOMIC DNA]</scope>
    <source>
        <strain evidence="6">EsbW_18-Q3-R4-48_BATAC.463</strain>
    </source>
</reference>
<dbReference type="GO" id="GO:0003677">
    <property type="term" value="F:DNA binding"/>
    <property type="evidence" value="ECO:0007669"/>
    <property type="project" value="InterPro"/>
</dbReference>
<sequence>MGLLHSNPVTGIRGRKEGKRDRFVQGNELPRFFGSPAEENESLRDYLLVSLLTGARRGNMVEMRWQDVRLDEGVWVIRRTKNDEPQNVTLSPEAIQIIRAREGCDKVWVFPGRSKAGHLTEPKSGWKRILDRDELNQIQKKIQLAGGEFEWPILLPKAGEQRGGRYEAVCNALNRARKTAEQLKIDVAGIRLPDLRIHDLRRTLGSWQAKTGASLVIIGKSLNHKSPSATAIYARLDLDPVRQSVNTATAAMLEAGGMKATGEVINIKKQGVV</sequence>
<dbReference type="EMBL" id="JADJMS010000012">
    <property type="protein sequence ID" value="MBK7414655.1"/>
    <property type="molecule type" value="Genomic_DNA"/>
</dbReference>
<dbReference type="GO" id="GO:0006310">
    <property type="term" value="P:DNA recombination"/>
    <property type="evidence" value="ECO:0007669"/>
    <property type="project" value="UniProtKB-KW"/>
</dbReference>
<dbReference type="InterPro" id="IPR011010">
    <property type="entry name" value="DNA_brk_join_enz"/>
</dbReference>
<proteinExistence type="inferred from homology"/>
<evidence type="ECO:0000313" key="7">
    <source>
        <dbReference type="Proteomes" id="UP000739411"/>
    </source>
</evidence>
<dbReference type="SUPFAM" id="SSF56349">
    <property type="entry name" value="DNA breaking-rejoining enzymes"/>
    <property type="match status" value="1"/>
</dbReference>
<accession>A0A935JWZ4</accession>
<dbReference type="InterPro" id="IPR013762">
    <property type="entry name" value="Integrase-like_cat_sf"/>
</dbReference>
<dbReference type="GO" id="GO:0015074">
    <property type="term" value="P:DNA integration"/>
    <property type="evidence" value="ECO:0007669"/>
    <property type="project" value="UniProtKB-KW"/>
</dbReference>
<feature type="domain" description="Tyr recombinase" evidence="5">
    <location>
        <begin position="19"/>
        <end position="246"/>
    </location>
</feature>
<dbReference type="PROSITE" id="PS51898">
    <property type="entry name" value="TYR_RECOMBINASE"/>
    <property type="match status" value="1"/>
</dbReference>
<comment type="similarity">
    <text evidence="1">Belongs to the 'phage' integrase family.</text>
</comment>
<dbReference type="Pfam" id="PF00589">
    <property type="entry name" value="Phage_integrase"/>
    <property type="match status" value="2"/>
</dbReference>
<evidence type="ECO:0000256" key="1">
    <source>
        <dbReference type="ARBA" id="ARBA00008857"/>
    </source>
</evidence>